<dbReference type="Proteomes" id="UP000774326">
    <property type="component" value="Unassembled WGS sequence"/>
</dbReference>
<name>A0A9P8Q5D4_WICPI</name>
<keyword evidence="3" id="KW-1185">Reference proteome</keyword>
<dbReference type="EMBL" id="JAEUBG010003191">
    <property type="protein sequence ID" value="KAH3683305.1"/>
    <property type="molecule type" value="Genomic_DNA"/>
</dbReference>
<protein>
    <submittedName>
        <fullName evidence="2">Uncharacterized protein</fullName>
    </submittedName>
</protein>
<sequence length="149" mass="16828">MMNFICSYNIHCSVLSTDPKYDAKRPLYNAKNPSFLTMVLRQSMEFLYCLDVALSSCKRVLIIQIGFVAVDVAIPAVMAAIKWIHVASWLLLKFLERVSLQTPYVKKLIDLAGMTPAKFGPRPLNKAVKPSVLRTLRMIPKVSLKCWAP</sequence>
<evidence type="ECO:0000256" key="1">
    <source>
        <dbReference type="SAM" id="Phobius"/>
    </source>
</evidence>
<proteinExistence type="predicted"/>
<organism evidence="2 3">
    <name type="scientific">Wickerhamomyces pijperi</name>
    <name type="common">Yeast</name>
    <name type="synonym">Pichia pijperi</name>
    <dbReference type="NCBI Taxonomy" id="599730"/>
    <lineage>
        <taxon>Eukaryota</taxon>
        <taxon>Fungi</taxon>
        <taxon>Dikarya</taxon>
        <taxon>Ascomycota</taxon>
        <taxon>Saccharomycotina</taxon>
        <taxon>Saccharomycetes</taxon>
        <taxon>Phaffomycetales</taxon>
        <taxon>Wickerhamomycetaceae</taxon>
        <taxon>Wickerhamomyces</taxon>
    </lineage>
</organism>
<gene>
    <name evidence="2" type="ORF">WICPIJ_005721</name>
</gene>
<evidence type="ECO:0000313" key="2">
    <source>
        <dbReference type="EMBL" id="KAH3683305.1"/>
    </source>
</evidence>
<reference evidence="2" key="1">
    <citation type="journal article" date="2021" name="Open Biol.">
        <title>Shared evolutionary footprints suggest mitochondrial oxidative damage underlies multiple complex I losses in fungi.</title>
        <authorList>
            <person name="Schikora-Tamarit M.A."/>
            <person name="Marcet-Houben M."/>
            <person name="Nosek J."/>
            <person name="Gabaldon T."/>
        </authorList>
    </citation>
    <scope>NUCLEOTIDE SEQUENCE</scope>
    <source>
        <strain evidence="2">CBS2887</strain>
    </source>
</reference>
<evidence type="ECO:0000313" key="3">
    <source>
        <dbReference type="Proteomes" id="UP000774326"/>
    </source>
</evidence>
<keyword evidence="1" id="KW-0812">Transmembrane</keyword>
<keyword evidence="1" id="KW-0472">Membrane</keyword>
<keyword evidence="1" id="KW-1133">Transmembrane helix</keyword>
<reference evidence="2" key="2">
    <citation type="submission" date="2021-01" db="EMBL/GenBank/DDBJ databases">
        <authorList>
            <person name="Schikora-Tamarit M.A."/>
        </authorList>
    </citation>
    <scope>NUCLEOTIDE SEQUENCE</scope>
    <source>
        <strain evidence="2">CBS2887</strain>
    </source>
</reference>
<accession>A0A9P8Q5D4</accession>
<feature type="transmembrane region" description="Helical" evidence="1">
    <location>
        <begin position="73"/>
        <end position="92"/>
    </location>
</feature>
<comment type="caution">
    <text evidence="2">The sequence shown here is derived from an EMBL/GenBank/DDBJ whole genome shotgun (WGS) entry which is preliminary data.</text>
</comment>
<dbReference type="AlphaFoldDB" id="A0A9P8Q5D4"/>